<sequence>MLYTPNVPMKTKRRPNTSEKEPNFHIQPLDLIVLDFLLCNLTFTTLCSINLTLHNALRRPPRRPLLTGYEP</sequence>
<dbReference type="AlphaFoldDB" id="A0A0M9WHQ7"/>
<gene>
    <name evidence="3" type="ORF">ACN38_g3755</name>
</gene>
<feature type="region of interest" description="Disordered" evidence="1">
    <location>
        <begin position="1"/>
        <end position="21"/>
    </location>
</feature>
<feature type="non-terminal residue" evidence="3">
    <location>
        <position position="71"/>
    </location>
</feature>
<keyword evidence="4" id="KW-1185">Reference proteome</keyword>
<keyword evidence="2" id="KW-0472">Membrane</keyword>
<keyword evidence="2" id="KW-1133">Transmembrane helix</keyword>
<accession>A0A0M9WHQ7</accession>
<feature type="transmembrane region" description="Helical" evidence="2">
    <location>
        <begin position="31"/>
        <end position="53"/>
    </location>
</feature>
<organism evidence="3 4">
    <name type="scientific">Penicillium nordicum</name>
    <dbReference type="NCBI Taxonomy" id="229535"/>
    <lineage>
        <taxon>Eukaryota</taxon>
        <taxon>Fungi</taxon>
        <taxon>Dikarya</taxon>
        <taxon>Ascomycota</taxon>
        <taxon>Pezizomycotina</taxon>
        <taxon>Eurotiomycetes</taxon>
        <taxon>Eurotiomycetidae</taxon>
        <taxon>Eurotiales</taxon>
        <taxon>Aspergillaceae</taxon>
        <taxon>Penicillium</taxon>
    </lineage>
</organism>
<reference evidence="3 4" key="1">
    <citation type="submission" date="2015-08" db="EMBL/GenBank/DDBJ databases">
        <title>Genome sequencing of Penicillium nordicum.</title>
        <authorList>
            <person name="Nguyen H.D."/>
            <person name="Seifert K.A."/>
        </authorList>
    </citation>
    <scope>NUCLEOTIDE SEQUENCE [LARGE SCALE GENOMIC DNA]</scope>
    <source>
        <strain evidence="3 4">DAOMC 185683</strain>
    </source>
</reference>
<dbReference type="Proteomes" id="UP000037696">
    <property type="component" value="Unassembled WGS sequence"/>
</dbReference>
<name>A0A0M9WHQ7_9EURO</name>
<keyword evidence="2" id="KW-0812">Transmembrane</keyword>
<proteinExistence type="predicted"/>
<dbReference type="EMBL" id="LHQQ01000045">
    <property type="protein sequence ID" value="KOS45323.1"/>
    <property type="molecule type" value="Genomic_DNA"/>
</dbReference>
<evidence type="ECO:0000256" key="2">
    <source>
        <dbReference type="SAM" id="Phobius"/>
    </source>
</evidence>
<evidence type="ECO:0000313" key="3">
    <source>
        <dbReference type="EMBL" id="KOS45323.1"/>
    </source>
</evidence>
<protein>
    <submittedName>
        <fullName evidence="3">Uncharacterized protein</fullName>
    </submittedName>
</protein>
<evidence type="ECO:0000313" key="4">
    <source>
        <dbReference type="Proteomes" id="UP000037696"/>
    </source>
</evidence>
<comment type="caution">
    <text evidence="3">The sequence shown here is derived from an EMBL/GenBank/DDBJ whole genome shotgun (WGS) entry which is preliminary data.</text>
</comment>
<evidence type="ECO:0000256" key="1">
    <source>
        <dbReference type="SAM" id="MobiDB-lite"/>
    </source>
</evidence>